<evidence type="ECO:0000259" key="13">
    <source>
        <dbReference type="PROSITE" id="PS51685"/>
    </source>
</evidence>
<dbReference type="SUPFAM" id="SSF53335">
    <property type="entry name" value="S-adenosyl-L-methionine-dependent methyltransferases"/>
    <property type="match status" value="1"/>
</dbReference>
<evidence type="ECO:0000256" key="6">
    <source>
        <dbReference type="ARBA" id="ARBA00023011"/>
    </source>
</evidence>
<keyword evidence="6" id="KW-0756">Sterol biosynthesis</keyword>
<name>A0A8S0QSZ2_OLEEU</name>
<keyword evidence="7" id="KW-1207">Sterol metabolism</keyword>
<dbReference type="GO" id="GO:0003838">
    <property type="term" value="F:sterol 24-C-methyltransferase activity"/>
    <property type="evidence" value="ECO:0007669"/>
    <property type="project" value="TreeGrafter"/>
</dbReference>
<dbReference type="EC" id="2.1.1.-" evidence="12"/>
<gene>
    <name evidence="14" type="ORF">OLEA9_A062995</name>
</gene>
<sequence length="329" mass="36972">MSKAGALDLATGLGGKIDKNDVLSAIDKYEKYHVYYGGVEEERKSNYTDMVNKYYDLVTSFYEYGWGESFHFAPRWKDESLQESIKRNQHFMALQLGLKPGQKVLDVGCGIGGPLREIARFSLTAVTGLNNNEYQIERGKADFMKMPFPDNSFDAVYAIASTCHAPDVVGCYKEIYRVLKPGQCFAANEWCMTDAFDPSNEERQKIKAEIELGNGLPDVRLTRQCLEALEQAGFEVVWEKDLAVDSPLSWYLPLDKSRFSLSNFRSTAVGRIITKYMVMALEKVGLAPKGSQRVQAFLEKAADGLAAGGKKEIMTAVYFFLARKPYLDE</sequence>
<proteinExistence type="inferred from homology"/>
<dbReference type="GO" id="GO:0032259">
    <property type="term" value="P:methylation"/>
    <property type="evidence" value="ECO:0007669"/>
    <property type="project" value="UniProtKB-KW"/>
</dbReference>
<evidence type="ECO:0000256" key="12">
    <source>
        <dbReference type="RuleBase" id="RU362025"/>
    </source>
</evidence>
<evidence type="ECO:0000256" key="1">
    <source>
        <dbReference type="ARBA" id="ARBA00004938"/>
    </source>
</evidence>
<keyword evidence="5" id="KW-0444">Lipid biosynthesis</keyword>
<evidence type="ECO:0000256" key="3">
    <source>
        <dbReference type="ARBA" id="ARBA00022679"/>
    </source>
</evidence>
<dbReference type="PANTHER" id="PTHR44068">
    <property type="entry name" value="ZGC:194242"/>
    <property type="match status" value="1"/>
</dbReference>
<dbReference type="InterPro" id="IPR029063">
    <property type="entry name" value="SAM-dependent_MTases_sf"/>
</dbReference>
<reference evidence="14 15" key="1">
    <citation type="submission" date="2019-12" db="EMBL/GenBank/DDBJ databases">
        <authorList>
            <person name="Alioto T."/>
            <person name="Alioto T."/>
            <person name="Gomez Garrido J."/>
        </authorList>
    </citation>
    <scope>NUCLEOTIDE SEQUENCE [LARGE SCALE GENOMIC DNA]</scope>
</reference>
<evidence type="ECO:0000256" key="4">
    <source>
        <dbReference type="ARBA" id="ARBA00022691"/>
    </source>
</evidence>
<comment type="pathway">
    <text evidence="9">Alkaloid biosynthesis; vindoline biosynthesis.</text>
</comment>
<dbReference type="Gene3D" id="3.40.50.150">
    <property type="entry name" value="Vaccinia Virus protein VP39"/>
    <property type="match status" value="1"/>
</dbReference>
<evidence type="ECO:0000313" key="14">
    <source>
        <dbReference type="EMBL" id="CAA2968746.1"/>
    </source>
</evidence>
<comment type="pathway">
    <text evidence="1">Steroid biosynthesis; sterol biosynthesis.</text>
</comment>
<protein>
    <recommendedName>
        <fullName evidence="12">Methyltransferase</fullName>
        <ecNumber evidence="12">2.1.1.-</ecNumber>
    </recommendedName>
</protein>
<dbReference type="Proteomes" id="UP000594638">
    <property type="component" value="Unassembled WGS sequence"/>
</dbReference>
<dbReference type="PANTHER" id="PTHR44068:SF1">
    <property type="entry name" value="HYPOTHETICAL LOC100005854"/>
    <property type="match status" value="1"/>
</dbReference>
<evidence type="ECO:0000256" key="2">
    <source>
        <dbReference type="ARBA" id="ARBA00022603"/>
    </source>
</evidence>
<dbReference type="PROSITE" id="PS51685">
    <property type="entry name" value="SAM_MT_ERG6_SMT"/>
    <property type="match status" value="1"/>
</dbReference>
<keyword evidence="4 11" id="KW-0949">S-adenosyl-L-methionine</keyword>
<evidence type="ECO:0000256" key="5">
    <source>
        <dbReference type="ARBA" id="ARBA00022955"/>
    </source>
</evidence>
<evidence type="ECO:0000256" key="10">
    <source>
        <dbReference type="ARBA" id="ARBA00038188"/>
    </source>
</evidence>
<evidence type="ECO:0000313" key="15">
    <source>
        <dbReference type="Proteomes" id="UP000594638"/>
    </source>
</evidence>
<evidence type="ECO:0000256" key="11">
    <source>
        <dbReference type="PROSITE-ProRule" id="PRU01022"/>
    </source>
</evidence>
<dbReference type="GO" id="GO:0009820">
    <property type="term" value="P:alkaloid metabolic process"/>
    <property type="evidence" value="ECO:0007669"/>
    <property type="project" value="UniProtKB-KW"/>
</dbReference>
<evidence type="ECO:0000256" key="8">
    <source>
        <dbReference type="ARBA" id="ARBA00023221"/>
    </source>
</evidence>
<keyword evidence="5" id="KW-0752">Steroid biosynthesis</keyword>
<keyword evidence="15" id="KW-1185">Reference proteome</keyword>
<comment type="caution">
    <text evidence="14">The sequence shown here is derived from an EMBL/GenBank/DDBJ whole genome shotgun (WGS) entry which is preliminary data.</text>
</comment>
<dbReference type="OrthoDB" id="4310724at2759"/>
<keyword evidence="5" id="KW-0443">Lipid metabolism</keyword>
<dbReference type="Pfam" id="PF08241">
    <property type="entry name" value="Methyltransf_11"/>
    <property type="match status" value="1"/>
</dbReference>
<keyword evidence="8" id="KW-0753">Steroid metabolism</keyword>
<dbReference type="InterPro" id="IPR013216">
    <property type="entry name" value="Methyltransf_11"/>
</dbReference>
<dbReference type="InterPro" id="IPR030384">
    <property type="entry name" value="MeTrfase_SMT"/>
</dbReference>
<evidence type="ECO:0000256" key="9">
    <source>
        <dbReference type="ARBA" id="ARBA00035109"/>
    </source>
</evidence>
<dbReference type="Gramene" id="OE9A062995T1">
    <property type="protein sequence ID" value="OE9A062995C1"/>
    <property type="gene ID" value="OE9A062995"/>
</dbReference>
<dbReference type="Pfam" id="PF08498">
    <property type="entry name" value="Sterol_MT_C"/>
    <property type="match status" value="1"/>
</dbReference>
<keyword evidence="2 11" id="KW-0489">Methyltransferase</keyword>
<dbReference type="GO" id="GO:0005783">
    <property type="term" value="C:endoplasmic reticulum"/>
    <property type="evidence" value="ECO:0007669"/>
    <property type="project" value="TreeGrafter"/>
</dbReference>
<dbReference type="EMBL" id="CACTIH010001920">
    <property type="protein sequence ID" value="CAA2968746.1"/>
    <property type="molecule type" value="Genomic_DNA"/>
</dbReference>
<comment type="similarity">
    <text evidence="10 11 12">Belongs to the class I-like SAM-binding methyltransferase superfamily. Erg6/SMT family.</text>
</comment>
<keyword evidence="3 11" id="KW-0808">Transferase</keyword>
<dbReference type="AlphaFoldDB" id="A0A8S0QSZ2"/>
<dbReference type="InterPro" id="IPR050447">
    <property type="entry name" value="Erg6_SMT_methyltransf"/>
</dbReference>
<organism evidence="14 15">
    <name type="scientific">Olea europaea subsp. europaea</name>
    <dbReference type="NCBI Taxonomy" id="158383"/>
    <lineage>
        <taxon>Eukaryota</taxon>
        <taxon>Viridiplantae</taxon>
        <taxon>Streptophyta</taxon>
        <taxon>Embryophyta</taxon>
        <taxon>Tracheophyta</taxon>
        <taxon>Spermatophyta</taxon>
        <taxon>Magnoliopsida</taxon>
        <taxon>eudicotyledons</taxon>
        <taxon>Gunneridae</taxon>
        <taxon>Pentapetalae</taxon>
        <taxon>asterids</taxon>
        <taxon>lamiids</taxon>
        <taxon>Lamiales</taxon>
        <taxon>Oleaceae</taxon>
        <taxon>Oleeae</taxon>
        <taxon>Olea</taxon>
    </lineage>
</organism>
<dbReference type="CDD" id="cd02440">
    <property type="entry name" value="AdoMet_MTases"/>
    <property type="match status" value="1"/>
</dbReference>
<evidence type="ECO:0000256" key="7">
    <source>
        <dbReference type="ARBA" id="ARBA00023166"/>
    </source>
</evidence>
<feature type="domain" description="SAM-dependent methyltransferase Erg6/SMT-type" evidence="13">
    <location>
        <begin position="54"/>
        <end position="325"/>
    </location>
</feature>
<dbReference type="GO" id="GO:0016126">
    <property type="term" value="P:sterol biosynthetic process"/>
    <property type="evidence" value="ECO:0007669"/>
    <property type="project" value="UniProtKB-KW"/>
</dbReference>
<dbReference type="InterPro" id="IPR013705">
    <property type="entry name" value="Sterol_MeTrfase_C"/>
</dbReference>
<accession>A0A8S0QSZ2</accession>